<sequence length="216" mass="24889">MYNLDMTALSEFARKNVDMSSLCEYARQFSGLDARKISLLHRMYEDVIPSLQRVTHNFYSRLQNIAKAHEYLEGHQIENLKQTHLAWVHELFNTDFDVTYTRKMYMVGDIHVRVKLPVEFMGASIGIIQSELVRLFGEMYVDDQEATLDAIQAINAATAFSLLVMQKSYHSFTLAAQLESFLLITGISQNLFDDMRKDYRTGLHEPLKRNPILGGD</sequence>
<dbReference type="InterPro" id="IPR039379">
    <property type="entry name" value="Protoglobin_sensor_dom"/>
</dbReference>
<evidence type="ECO:0000259" key="1">
    <source>
        <dbReference type="Pfam" id="PF11563"/>
    </source>
</evidence>
<dbReference type="AlphaFoldDB" id="A0A656HF35"/>
<reference evidence="3" key="1">
    <citation type="journal article" date="2011" name="Stand. Genomic Sci.">
        <title>Genome sequence of the filamentous, gliding Thiothrix nivea neotype strain (JP2(T)).</title>
        <authorList>
            <person name="Lapidus A."/>
            <person name="Nolan M."/>
            <person name="Lucas S."/>
            <person name="Glavina Del Rio T."/>
            <person name="Tice H."/>
            <person name="Cheng J.F."/>
            <person name="Tapia R."/>
            <person name="Han C."/>
            <person name="Goodwin L."/>
            <person name="Pitluck S."/>
            <person name="Liolios K."/>
            <person name="Pagani I."/>
            <person name="Ivanova N."/>
            <person name="Huntemann M."/>
            <person name="Mavromatis K."/>
            <person name="Mikhailova N."/>
            <person name="Pati A."/>
            <person name="Chen A."/>
            <person name="Palaniappan K."/>
            <person name="Land M."/>
            <person name="Brambilla E.M."/>
            <person name="Rohde M."/>
            <person name="Abt B."/>
            <person name="Verbarg S."/>
            <person name="Goker M."/>
            <person name="Bristow J."/>
            <person name="Eisen J.A."/>
            <person name="Markowitz V."/>
            <person name="Hugenholtz P."/>
            <person name="Kyrpides N.C."/>
            <person name="Klenk H.P."/>
            <person name="Woyke T."/>
        </authorList>
    </citation>
    <scope>NUCLEOTIDE SEQUENCE [LARGE SCALE GENOMIC DNA]</scope>
    <source>
        <strain evidence="3">ATCC 35100 / DSM 5205 / JP2</strain>
    </source>
</reference>
<organism evidence="2 3">
    <name type="scientific">Thiothrix nivea (strain ATCC 35100 / DSM 5205 / JP2)</name>
    <dbReference type="NCBI Taxonomy" id="870187"/>
    <lineage>
        <taxon>Bacteria</taxon>
        <taxon>Pseudomonadati</taxon>
        <taxon>Pseudomonadota</taxon>
        <taxon>Gammaproteobacteria</taxon>
        <taxon>Thiotrichales</taxon>
        <taxon>Thiotrichaceae</taxon>
        <taxon>Thiothrix</taxon>
    </lineage>
</organism>
<dbReference type="EMBL" id="JH651384">
    <property type="protein sequence ID" value="EIJ34096.1"/>
    <property type="molecule type" value="Genomic_DNA"/>
</dbReference>
<dbReference type="Pfam" id="PF11563">
    <property type="entry name" value="Protoglobin"/>
    <property type="match status" value="1"/>
</dbReference>
<dbReference type="InterPro" id="IPR012292">
    <property type="entry name" value="Globin/Proto"/>
</dbReference>
<dbReference type="CDD" id="cd01068">
    <property type="entry name" value="globin_sensor"/>
    <property type="match status" value="1"/>
</dbReference>
<dbReference type="GO" id="GO:0019825">
    <property type="term" value="F:oxygen binding"/>
    <property type="evidence" value="ECO:0007669"/>
    <property type="project" value="InterPro"/>
</dbReference>
<dbReference type="Gene3D" id="1.10.490.10">
    <property type="entry name" value="Globins"/>
    <property type="match status" value="1"/>
</dbReference>
<dbReference type="Proteomes" id="UP000005317">
    <property type="component" value="Unassembled WGS sequence"/>
</dbReference>
<keyword evidence="3" id="KW-1185">Reference proteome</keyword>
<dbReference type="InterPro" id="IPR044398">
    <property type="entry name" value="Globin-sensor_dom"/>
</dbReference>
<evidence type="ECO:0000313" key="3">
    <source>
        <dbReference type="Proteomes" id="UP000005317"/>
    </source>
</evidence>
<evidence type="ECO:0000313" key="2">
    <source>
        <dbReference type="EMBL" id="EIJ34096.1"/>
    </source>
</evidence>
<dbReference type="InterPro" id="IPR009050">
    <property type="entry name" value="Globin-like_sf"/>
</dbReference>
<gene>
    <name evidence="2" type="ORF">Thini_1493</name>
</gene>
<dbReference type="SUPFAM" id="SSF46458">
    <property type="entry name" value="Globin-like"/>
    <property type="match status" value="1"/>
</dbReference>
<dbReference type="GO" id="GO:0020037">
    <property type="term" value="F:heme binding"/>
    <property type="evidence" value="ECO:0007669"/>
    <property type="project" value="InterPro"/>
</dbReference>
<name>A0A656HF35_THINJ</name>
<feature type="domain" description="Globin-sensor" evidence="1">
    <location>
        <begin position="22"/>
        <end position="169"/>
    </location>
</feature>
<dbReference type="OrthoDB" id="6088008at2"/>
<dbReference type="RefSeq" id="WP_002708038.1">
    <property type="nucleotide sequence ID" value="NZ_JH651384.1"/>
</dbReference>
<protein>
    <recommendedName>
        <fullName evidence="1">Globin-sensor domain-containing protein</fullName>
    </recommendedName>
</protein>
<accession>A0A656HF35</accession>
<proteinExistence type="predicted"/>